<sequence length="60" mass="6898">MVDFNVEKDAATGLYKGTLTVNLPELTATRYKADRNDFKYEMRRAISEIVEEIIEKGIDD</sequence>
<keyword evidence="2" id="KW-1185">Reference proteome</keyword>
<dbReference type="EMBL" id="HQ317389">
    <property type="protein sequence ID" value="AGG91329.1"/>
    <property type="molecule type" value="Genomic_DNA"/>
</dbReference>
<accession>M4NV43</accession>
<dbReference type="RefSeq" id="YP_007673178.1">
    <property type="nucleotide sequence ID" value="NC_020838.1"/>
</dbReference>
<dbReference type="GeneID" id="15009690"/>
<reference evidence="1 2" key="1">
    <citation type="submission" date="2010-09" db="EMBL/GenBank/DDBJ databases">
        <title>The Genome Sequence of Synechococcus phage S-RIP2 isolate N1_2007.</title>
        <authorList>
            <consortium name="The Broad Institute Genome Sequencing Platform"/>
            <person name="Henn M.R."/>
            <person name="Marston M."/>
            <person name="Levin J."/>
            <person name="Malboeuf C."/>
            <person name="Casali M."/>
            <person name="Russ C."/>
            <person name="Lennon N."/>
            <person name="Chapman S.B."/>
            <person name="Erlich R."/>
            <person name="Young S.K."/>
            <person name="Yandava C."/>
            <person name="Zeng Q."/>
            <person name="Fitzgerald M.F."/>
            <person name="Alvarado L."/>
            <person name="Anderson S."/>
            <person name="Berlin A."/>
            <person name="Chen Z."/>
            <person name="Freedman E."/>
            <person name="Gellesch M."/>
            <person name="Goldberg J."/>
            <person name="Green L."/>
            <person name="Griggs A."/>
            <person name="Gujja S."/>
            <person name="Heilman E.R."/>
            <person name="Heiman D."/>
            <person name="Hollinger A."/>
            <person name="Howarth C."/>
            <person name="Larson L."/>
            <person name="Mehta T."/>
            <person name="Neiman D."/>
            <person name="Pearson M."/>
            <person name="Roberts A."/>
            <person name="Ryan E."/>
            <person name="Saif S."/>
            <person name="Shea T."/>
            <person name="Shenoy N."/>
            <person name="Sisk P."/>
            <person name="Stolte C."/>
            <person name="Sykes S."/>
            <person name="White J."/>
            <person name="Haas B."/>
            <person name="Nusbaum C."/>
            <person name="Birren B."/>
        </authorList>
    </citation>
    <scope>NUCLEOTIDE SEQUENCE [LARGE SCALE GENOMIC DNA]</scope>
</reference>
<protein>
    <submittedName>
        <fullName evidence="1">Uncharacterized protein</fullName>
    </submittedName>
</protein>
<evidence type="ECO:0000313" key="2">
    <source>
        <dbReference type="Proteomes" id="UP000204049"/>
    </source>
</evidence>
<dbReference type="KEGG" id="vg:15009690"/>
<evidence type="ECO:0000313" key="1">
    <source>
        <dbReference type="EMBL" id="AGG91329.1"/>
    </source>
</evidence>
<gene>
    <name evidence="1" type="ORF">SWQG_00035</name>
</gene>
<proteinExistence type="predicted"/>
<dbReference type="Proteomes" id="UP000204049">
    <property type="component" value="Segment"/>
</dbReference>
<organism evidence="1 2">
    <name type="scientific">Synechococcus phage S-RIP2</name>
    <dbReference type="NCBI Taxonomy" id="754040"/>
    <lineage>
        <taxon>Viruses</taxon>
        <taxon>Duplodnaviria</taxon>
        <taxon>Heunggongvirae</taxon>
        <taxon>Uroviricota</taxon>
        <taxon>Caudoviricetes</taxon>
        <taxon>Autographivirales</taxon>
        <taxon>Sednavirus</taxon>
        <taxon>Sednavirus SRIP2</taxon>
    </lineage>
</organism>
<name>M4NV43_9CAUD</name>